<reference evidence="1 2" key="1">
    <citation type="submission" date="2024-05" db="EMBL/GenBank/DDBJ databases">
        <title>The nuclear and mitochondrial genome assemblies of Tetragonisca angustula (Apidae: Meliponini), a tiny yet remarkable pollinator in the Neotropics.</title>
        <authorList>
            <person name="Ferrari R."/>
            <person name="Ricardo P.C."/>
            <person name="Dias F.C."/>
            <person name="Araujo N.S."/>
            <person name="Soares D.O."/>
            <person name="Zhou Q.-S."/>
            <person name="Zhu C.-D."/>
            <person name="Coutinho L."/>
            <person name="Airas M.C."/>
            <person name="Batista T.M."/>
        </authorList>
    </citation>
    <scope>NUCLEOTIDE SEQUENCE [LARGE SCALE GENOMIC DNA]</scope>
    <source>
        <strain evidence="1">ASF017062</strain>
        <tissue evidence="1">Abdomen</tissue>
    </source>
</reference>
<organism evidence="1 2">
    <name type="scientific">Tetragonisca angustula</name>
    <dbReference type="NCBI Taxonomy" id="166442"/>
    <lineage>
        <taxon>Eukaryota</taxon>
        <taxon>Metazoa</taxon>
        <taxon>Ecdysozoa</taxon>
        <taxon>Arthropoda</taxon>
        <taxon>Hexapoda</taxon>
        <taxon>Insecta</taxon>
        <taxon>Pterygota</taxon>
        <taxon>Neoptera</taxon>
        <taxon>Endopterygota</taxon>
        <taxon>Hymenoptera</taxon>
        <taxon>Apocrita</taxon>
        <taxon>Aculeata</taxon>
        <taxon>Apoidea</taxon>
        <taxon>Anthophila</taxon>
        <taxon>Apidae</taxon>
        <taxon>Tetragonisca</taxon>
    </lineage>
</organism>
<keyword evidence="2" id="KW-1185">Reference proteome</keyword>
<evidence type="ECO:0000313" key="2">
    <source>
        <dbReference type="Proteomes" id="UP001432146"/>
    </source>
</evidence>
<gene>
    <name evidence="1" type="ORF">QLX08_009473</name>
</gene>
<comment type="caution">
    <text evidence="1">The sequence shown here is derived from an EMBL/GenBank/DDBJ whole genome shotgun (WGS) entry which is preliminary data.</text>
</comment>
<evidence type="ECO:0000313" key="1">
    <source>
        <dbReference type="EMBL" id="KAK9296555.1"/>
    </source>
</evidence>
<protein>
    <recommendedName>
        <fullName evidence="3">Secreted protein</fullName>
    </recommendedName>
</protein>
<proteinExistence type="predicted"/>
<evidence type="ECO:0008006" key="3">
    <source>
        <dbReference type="Google" id="ProtNLM"/>
    </source>
</evidence>
<name>A0AAW0ZFZ9_9HYME</name>
<dbReference type="AlphaFoldDB" id="A0AAW0ZFZ9"/>
<sequence>MFPACHKAAHATVLACLLPATDNNRANQPPFTKFPNRGETRFREECTGYPLPLSHYTGVPRQEDVFRDRPSPASRFSYSRTTFDFDSRPTNGCLGTDVEPSWNFVSSAITLATG</sequence>
<dbReference type="Proteomes" id="UP001432146">
    <property type="component" value="Unassembled WGS sequence"/>
</dbReference>
<dbReference type="EMBL" id="JAWNGG020000209">
    <property type="protein sequence ID" value="KAK9296555.1"/>
    <property type="molecule type" value="Genomic_DNA"/>
</dbReference>
<accession>A0AAW0ZFZ9</accession>